<dbReference type="InterPro" id="IPR036961">
    <property type="entry name" value="Kinesin_motor_dom_sf"/>
</dbReference>
<keyword evidence="4 11" id="KW-0493">Microtubule</keyword>
<dbReference type="InterPro" id="IPR019821">
    <property type="entry name" value="Kinesin_motor_CS"/>
</dbReference>
<dbReference type="GO" id="GO:0007018">
    <property type="term" value="P:microtubule-based movement"/>
    <property type="evidence" value="ECO:0007669"/>
    <property type="project" value="InterPro"/>
</dbReference>
<dbReference type="GO" id="GO:0008569">
    <property type="term" value="F:minus-end-directed microtubule motor activity"/>
    <property type="evidence" value="ECO:0007669"/>
    <property type="project" value="UniProtKB-ARBA"/>
</dbReference>
<feature type="coiled-coil region" evidence="12">
    <location>
        <begin position="364"/>
        <end position="524"/>
    </location>
</feature>
<dbReference type="PROSITE" id="PS00411">
    <property type="entry name" value="KINESIN_MOTOR_1"/>
    <property type="match status" value="1"/>
</dbReference>
<keyword evidence="6 10" id="KW-0067">ATP-binding</keyword>
<dbReference type="PANTHER" id="PTHR47972">
    <property type="entry name" value="KINESIN-LIKE PROTEIN KLP-3"/>
    <property type="match status" value="1"/>
</dbReference>
<dbReference type="SMART" id="SM00129">
    <property type="entry name" value="KISc"/>
    <property type="match status" value="1"/>
</dbReference>
<evidence type="ECO:0000256" key="2">
    <source>
        <dbReference type="ARBA" id="ARBA00010899"/>
    </source>
</evidence>
<dbReference type="InterPro" id="IPR001752">
    <property type="entry name" value="Kinesin_motor_dom"/>
</dbReference>
<dbReference type="GO" id="GO:0090307">
    <property type="term" value="P:mitotic spindle assembly"/>
    <property type="evidence" value="ECO:0007669"/>
    <property type="project" value="UniProtKB-ARBA"/>
</dbReference>
<dbReference type="SUPFAM" id="SSF52540">
    <property type="entry name" value="P-loop containing nucleoside triphosphate hydrolases"/>
    <property type="match status" value="1"/>
</dbReference>
<dbReference type="VEuPathDB" id="FungiDB:AB675_10290"/>
<evidence type="ECO:0000256" key="4">
    <source>
        <dbReference type="ARBA" id="ARBA00022701"/>
    </source>
</evidence>
<dbReference type="GO" id="GO:0005874">
    <property type="term" value="C:microtubule"/>
    <property type="evidence" value="ECO:0007669"/>
    <property type="project" value="UniProtKB-KW"/>
</dbReference>
<dbReference type="OrthoDB" id="3176171at2759"/>
<feature type="compositionally biased region" description="Polar residues" evidence="13">
    <location>
        <begin position="198"/>
        <end position="208"/>
    </location>
</feature>
<feature type="compositionally biased region" description="Basic and acidic residues" evidence="13">
    <location>
        <begin position="178"/>
        <end position="189"/>
    </location>
</feature>
<feature type="compositionally biased region" description="Low complexity" evidence="13">
    <location>
        <begin position="99"/>
        <end position="145"/>
    </location>
</feature>
<evidence type="ECO:0000256" key="3">
    <source>
        <dbReference type="ARBA" id="ARBA00022490"/>
    </source>
</evidence>
<feature type="region of interest" description="Disordered" evidence="13">
    <location>
        <begin position="1"/>
        <end position="311"/>
    </location>
</feature>
<feature type="binding site" evidence="10">
    <location>
        <begin position="686"/>
        <end position="693"/>
    </location>
    <ligand>
        <name>ATP</name>
        <dbReference type="ChEBI" id="CHEBI:30616"/>
    </ligand>
</feature>
<evidence type="ECO:0000256" key="13">
    <source>
        <dbReference type="SAM" id="MobiDB-lite"/>
    </source>
</evidence>
<keyword evidence="8 10" id="KW-0505">Motor protein</keyword>
<gene>
    <name evidence="15" type="ORF">AB675_10290</name>
</gene>
<keyword evidence="7 12" id="KW-0175">Coiled coil</keyword>
<dbReference type="PROSITE" id="PS50067">
    <property type="entry name" value="KINESIN_MOTOR_2"/>
    <property type="match status" value="1"/>
</dbReference>
<keyword evidence="9" id="KW-0206">Cytoskeleton</keyword>
<evidence type="ECO:0000256" key="8">
    <source>
        <dbReference type="ARBA" id="ARBA00023175"/>
    </source>
</evidence>
<dbReference type="CDD" id="cd01366">
    <property type="entry name" value="KISc_C_terminal"/>
    <property type="match status" value="1"/>
</dbReference>
<dbReference type="RefSeq" id="XP_017997406.1">
    <property type="nucleotide sequence ID" value="XM_018139052.1"/>
</dbReference>
<comment type="similarity">
    <text evidence="2">Belongs to the TRAFAC class myosin-kinesin ATPase superfamily. Kinesin family. KIN-14 subfamily.</text>
</comment>
<evidence type="ECO:0000313" key="15">
    <source>
        <dbReference type="EMBL" id="KPI37443.1"/>
    </source>
</evidence>
<dbReference type="FunFam" id="3.40.850.10:FF:000065">
    <property type="entry name" value="Kinesin-like protein"/>
    <property type="match status" value="1"/>
</dbReference>
<feature type="domain" description="Kinesin motor" evidence="14">
    <location>
        <begin position="594"/>
        <end position="945"/>
    </location>
</feature>
<evidence type="ECO:0000256" key="1">
    <source>
        <dbReference type="ARBA" id="ARBA00004245"/>
    </source>
</evidence>
<dbReference type="Proteomes" id="UP000038010">
    <property type="component" value="Unassembled WGS sequence"/>
</dbReference>
<dbReference type="PANTHER" id="PTHR47972:SF45">
    <property type="entry name" value="PROTEIN CLARET SEGREGATIONAL"/>
    <property type="match status" value="1"/>
</dbReference>
<dbReference type="GO" id="GO:0005524">
    <property type="term" value="F:ATP binding"/>
    <property type="evidence" value="ECO:0007669"/>
    <property type="project" value="UniProtKB-UniRule"/>
</dbReference>
<dbReference type="STRING" id="1664694.A0A0N1HKU6"/>
<dbReference type="GeneID" id="28730932"/>
<organism evidence="15 16">
    <name type="scientific">Cyphellophora attinorum</name>
    <dbReference type="NCBI Taxonomy" id="1664694"/>
    <lineage>
        <taxon>Eukaryota</taxon>
        <taxon>Fungi</taxon>
        <taxon>Dikarya</taxon>
        <taxon>Ascomycota</taxon>
        <taxon>Pezizomycotina</taxon>
        <taxon>Eurotiomycetes</taxon>
        <taxon>Chaetothyriomycetidae</taxon>
        <taxon>Chaetothyriales</taxon>
        <taxon>Cyphellophoraceae</taxon>
        <taxon>Cyphellophora</taxon>
    </lineage>
</organism>
<dbReference type="EMBL" id="LFJN01000024">
    <property type="protein sequence ID" value="KPI37443.1"/>
    <property type="molecule type" value="Genomic_DNA"/>
</dbReference>
<evidence type="ECO:0000256" key="7">
    <source>
        <dbReference type="ARBA" id="ARBA00023054"/>
    </source>
</evidence>
<sequence length="954" mass="106805">MEETENFVSLLPQPKRYQPPSPVKGLSEISASTNNARHGSMLPPPQYGLKRPASNRMANNGSPEKRSSSEAVPEPQPKRKTLMERAGEPYKQTQAAPRSNTAVSNSVAFAAARAPSSSSYSSLSRSTSSASRITSNSSFSQSVGSGIRPPASSLARPKTSLAKNRNAQAATRPATSLDNRDPPKEEVKSKRMFPMNLLSHSPQKNVSVTKRGARAISPSRSPFKSRDSSLAKAMQTLRLSSRPSKHELVSLPLAMPKTPSQSPSRIPRATPTKSPDKLMHNAPRFTPPERHKFEPSPFPASPYSPNKSRKKQYLTIDSNLESWDPEEQYGNMERMYQDVCSHYKEAMEDNTSFRETTNFYKQAAAKLEEDKALLTENIISLKAEVETSRYRVSSIEREKLEVKRTAEEELDEVRRSFRIEMESVKQSHRDEVERMKSDHREEVRDVRRRFEEELESERIQRIQALSQASTATAMEKQKQELELDAKDREIQSVRNEVERINAGLEREQSLNDQLRQNLAGAGNTQAAMESARQALQAKIDYLESDNKSQSEAYAAMERKMTEAIAHATECMEKLRKEETLRRKLHNQVQELKGNIRVFCRVRPSHPSSDNEDNARIAFPDVDESKQIEVRGPEETSSLGKVTTKKYDFEFDRVFDTASHNGIIFEEISQLIQSALDGFNVCIFAYGQTGSGKTFTMSSEDGMIPRALRQIYSTSKELESRGWTYSMEGSFIEVYNEEIRDLLGEEGRSEKAATKKHDIHHDTVRCETTITNVTTLNLDSQDQVEGILEQAMARRSVAATSSNERSSRSHSVFILKLQGRNSITGEQSKGTLNLVDLAGSERLNNSKVEGARLKETQNINKSLSCLGDVIGALGQQSGGFNPRSSVNVNGGGESHIPYRNSKLTYLLQYSLSGNSKTLMFVMVAPEKKHLQETITSLKFAEKVGNTKIGVAKRSK</sequence>
<comment type="subcellular location">
    <subcellularLocation>
        <location evidence="1">Cytoplasm</location>
        <location evidence="1">Cytoskeleton</location>
    </subcellularLocation>
</comment>
<feature type="compositionally biased region" description="Polar residues" evidence="13">
    <location>
        <begin position="161"/>
        <end position="177"/>
    </location>
</feature>
<evidence type="ECO:0000256" key="11">
    <source>
        <dbReference type="RuleBase" id="RU000394"/>
    </source>
</evidence>
<reference evidence="15 16" key="1">
    <citation type="submission" date="2015-06" db="EMBL/GenBank/DDBJ databases">
        <title>Draft genome of the ant-associated black yeast Phialophora attae CBS 131958.</title>
        <authorList>
            <person name="Moreno L.F."/>
            <person name="Stielow B.J."/>
            <person name="de Hoog S."/>
            <person name="Vicente V.A."/>
            <person name="Weiss V.A."/>
            <person name="de Vries M."/>
            <person name="Cruz L.M."/>
            <person name="Souza E.M."/>
        </authorList>
    </citation>
    <scope>NUCLEOTIDE SEQUENCE [LARGE SCALE GENOMIC DNA]</scope>
    <source>
        <strain evidence="15 16">CBS 131958</strain>
    </source>
</reference>
<dbReference type="InterPro" id="IPR027417">
    <property type="entry name" value="P-loop_NTPase"/>
</dbReference>
<evidence type="ECO:0000256" key="10">
    <source>
        <dbReference type="PROSITE-ProRule" id="PRU00283"/>
    </source>
</evidence>
<dbReference type="Pfam" id="PF00225">
    <property type="entry name" value="Kinesin"/>
    <property type="match status" value="1"/>
</dbReference>
<dbReference type="InterPro" id="IPR027640">
    <property type="entry name" value="Kinesin-like_fam"/>
</dbReference>
<comment type="caution">
    <text evidence="15">The sequence shown here is derived from an EMBL/GenBank/DDBJ whole genome shotgun (WGS) entry which is preliminary data.</text>
</comment>
<name>A0A0N1HKU6_9EURO</name>
<evidence type="ECO:0000256" key="9">
    <source>
        <dbReference type="ARBA" id="ARBA00023212"/>
    </source>
</evidence>
<keyword evidence="16" id="KW-1185">Reference proteome</keyword>
<evidence type="ECO:0000256" key="6">
    <source>
        <dbReference type="ARBA" id="ARBA00022840"/>
    </source>
</evidence>
<accession>A0A0N1HKU6</accession>
<dbReference type="Gene3D" id="3.40.850.10">
    <property type="entry name" value="Kinesin motor domain"/>
    <property type="match status" value="1"/>
</dbReference>
<evidence type="ECO:0000256" key="5">
    <source>
        <dbReference type="ARBA" id="ARBA00022741"/>
    </source>
</evidence>
<proteinExistence type="inferred from homology"/>
<keyword evidence="3" id="KW-0963">Cytoplasm</keyword>
<evidence type="ECO:0000259" key="14">
    <source>
        <dbReference type="PROSITE" id="PS50067"/>
    </source>
</evidence>
<protein>
    <recommendedName>
        <fullName evidence="11">Kinesin-like protein</fullName>
    </recommendedName>
</protein>
<dbReference type="PRINTS" id="PR00380">
    <property type="entry name" value="KINESINHEAVY"/>
</dbReference>
<evidence type="ECO:0000256" key="12">
    <source>
        <dbReference type="SAM" id="Coils"/>
    </source>
</evidence>
<keyword evidence="5 10" id="KW-0547">Nucleotide-binding</keyword>
<dbReference type="GO" id="GO:0008017">
    <property type="term" value="F:microtubule binding"/>
    <property type="evidence" value="ECO:0007669"/>
    <property type="project" value="InterPro"/>
</dbReference>
<dbReference type="AlphaFoldDB" id="A0A0N1HKU6"/>
<evidence type="ECO:0000313" key="16">
    <source>
        <dbReference type="Proteomes" id="UP000038010"/>
    </source>
</evidence>